<keyword evidence="2" id="KW-1185">Reference proteome</keyword>
<name>A0A9P0JI52_ACAOB</name>
<dbReference type="InterPro" id="IPR036533">
    <property type="entry name" value="BAG_dom_sf"/>
</dbReference>
<reference evidence="1" key="1">
    <citation type="submission" date="2022-03" db="EMBL/GenBank/DDBJ databases">
        <authorList>
            <person name="Sayadi A."/>
        </authorList>
    </citation>
    <scope>NUCLEOTIDE SEQUENCE</scope>
</reference>
<organism evidence="1 2">
    <name type="scientific">Acanthoscelides obtectus</name>
    <name type="common">Bean weevil</name>
    <name type="synonym">Bruchus obtectus</name>
    <dbReference type="NCBI Taxonomy" id="200917"/>
    <lineage>
        <taxon>Eukaryota</taxon>
        <taxon>Metazoa</taxon>
        <taxon>Ecdysozoa</taxon>
        <taxon>Arthropoda</taxon>
        <taxon>Hexapoda</taxon>
        <taxon>Insecta</taxon>
        <taxon>Pterygota</taxon>
        <taxon>Neoptera</taxon>
        <taxon>Endopterygota</taxon>
        <taxon>Coleoptera</taxon>
        <taxon>Polyphaga</taxon>
        <taxon>Cucujiformia</taxon>
        <taxon>Chrysomeloidea</taxon>
        <taxon>Chrysomelidae</taxon>
        <taxon>Bruchinae</taxon>
        <taxon>Bruchini</taxon>
        <taxon>Acanthoscelides</taxon>
    </lineage>
</organism>
<protein>
    <submittedName>
        <fullName evidence="1">Uncharacterized protein</fullName>
    </submittedName>
</protein>
<proteinExistence type="predicted"/>
<evidence type="ECO:0000313" key="1">
    <source>
        <dbReference type="EMBL" id="CAH1953514.1"/>
    </source>
</evidence>
<dbReference type="GO" id="GO:0051087">
    <property type="term" value="F:protein-folding chaperone binding"/>
    <property type="evidence" value="ECO:0007669"/>
    <property type="project" value="InterPro"/>
</dbReference>
<dbReference type="OrthoDB" id="6728548at2759"/>
<evidence type="ECO:0000313" key="2">
    <source>
        <dbReference type="Proteomes" id="UP001152888"/>
    </source>
</evidence>
<accession>A0A9P0JI52</accession>
<dbReference type="Gene3D" id="1.20.58.120">
    <property type="entry name" value="BAG domain"/>
    <property type="match status" value="1"/>
</dbReference>
<dbReference type="Proteomes" id="UP001152888">
    <property type="component" value="Unassembled WGS sequence"/>
</dbReference>
<dbReference type="AlphaFoldDB" id="A0A9P0JI52"/>
<dbReference type="EMBL" id="CAKOFQ010006651">
    <property type="protein sequence ID" value="CAH1953514.1"/>
    <property type="molecule type" value="Genomic_DNA"/>
</dbReference>
<sequence length="253" mass="28562">MDGFLAIVLLVLLAVFISIIVFSYIAKCCYPEELPSSPDEAAEQGESLVKRKNSAWRVENFGSWNTLSGSCYAEYPPEVDTIREKVTLEDEARRASVSSRGSRKRSFSREVSRDTVDTAVTLHDFKTTSSLRDKRTLGEIAEDTSTAVGNNKQRRKGGVTQSVYELEYCDPVNVGALININKVEMKTKELQDEVNNFPFINRGVEYYKLIENILRLKIDLYAVDCTQADVKTRRNIALKNIDDCQLILSSKCH</sequence>
<comment type="caution">
    <text evidence="1">The sequence shown here is derived from an EMBL/GenBank/DDBJ whole genome shotgun (WGS) entry which is preliminary data.</text>
</comment>
<gene>
    <name evidence="1" type="ORF">ACAOBT_LOCUS84</name>
</gene>